<reference evidence="2" key="1">
    <citation type="submission" date="2016-10" db="EMBL/GenBank/DDBJ databases">
        <authorList>
            <person name="de Groot N.N."/>
        </authorList>
    </citation>
    <scope>NUCLEOTIDE SEQUENCE</scope>
</reference>
<accession>A0A1W1BAP3</accession>
<evidence type="ECO:0000313" key="2">
    <source>
        <dbReference type="EMBL" id="SFV50660.1"/>
    </source>
</evidence>
<feature type="transmembrane region" description="Helical" evidence="1">
    <location>
        <begin position="7"/>
        <end position="28"/>
    </location>
</feature>
<dbReference type="AlphaFoldDB" id="A0A1W1BAP3"/>
<keyword evidence="1" id="KW-0472">Membrane</keyword>
<keyword evidence="1" id="KW-1133">Transmembrane helix</keyword>
<evidence type="ECO:0008006" key="3">
    <source>
        <dbReference type="Google" id="ProtNLM"/>
    </source>
</evidence>
<dbReference type="EMBL" id="FPHF01000011">
    <property type="protein sequence ID" value="SFV50660.1"/>
    <property type="molecule type" value="Genomic_DNA"/>
</dbReference>
<keyword evidence="1" id="KW-0812">Transmembrane</keyword>
<evidence type="ECO:0000256" key="1">
    <source>
        <dbReference type="SAM" id="Phobius"/>
    </source>
</evidence>
<gene>
    <name evidence="2" type="ORF">MNB_SM-4-431</name>
</gene>
<name>A0A1W1BAP3_9ZZZZ</name>
<proteinExistence type="predicted"/>
<organism evidence="2">
    <name type="scientific">hydrothermal vent metagenome</name>
    <dbReference type="NCBI Taxonomy" id="652676"/>
    <lineage>
        <taxon>unclassified sequences</taxon>
        <taxon>metagenomes</taxon>
        <taxon>ecological metagenomes</taxon>
    </lineage>
</organism>
<protein>
    <recommendedName>
        <fullName evidence="3">General secretion pathway protein K</fullName>
    </recommendedName>
</protein>
<sequence>MKKSRKGIALLITLMFVIVITVAIGYGLKQVNTATKIVKEEQFLYQNNIIIEDILNILKDSRELQASVENNSTSDFYLLLSQASFIPFEYEGVVILLKMKSARAKFNPSMLNGTSSVHLREYLARYNINSQYVDILLDNIGDYKEDNSYNSAIFDENPYLFRDYIASAKHLEIINDYYTKEYNDNTLKNVDFNQLFYYGSDENISIDVNYATSEVWEFMLACTKERAEALTEAGGNYSNIEDLNLNDEEKDIFSSFKTSFFEPIVYIDLDISLNGEHSKMSFEYDIKNKKGSNFAYEI</sequence>